<dbReference type="InterPro" id="IPR027417">
    <property type="entry name" value="P-loop_NTPase"/>
</dbReference>
<accession>A0A8H5CYJ1</accession>
<protein>
    <recommendedName>
        <fullName evidence="2">Nephrocystin 3-like N-terminal domain-containing protein</fullName>
    </recommendedName>
</protein>
<dbReference type="Proteomes" id="UP000559027">
    <property type="component" value="Unassembled WGS sequence"/>
</dbReference>
<sequence>MQASVASSHCLSASFPFLRTAPADIAGTTKHAVLEALLKVSLQDTFRDASLGSSPRRHSGTCKEDTRRVVEWSSAPEGEPVLWMCGSPGIGKSIIARSCAEELALKGKLGASLFLQRRDKTERIFTSIAYQLATRSDSYCQNIGGIITKTPSLVTQTISKQFQGLIERPFLKANKRGPSSANGWVILIDGLDECGGPDVQRTIIDLITTSTRKQTTPLRWLIITRPERHIQNAFGTSKLLSSSPLLEVPVSLGSNDDIRRILVYEFENIRRKYGLSSSWPSEQEYQILLKLCAGFFICALVIARFVGTGNPEGKLRVVLSLDNRAQSVADQHSLDPLDFFYDFILTSVPQNTLSLVQKILLLRFLDDQAASCDQSRPSVGAAGYANILELSEGEYIDACVSLHPLIELHCVRSTVTMKLFHSSFMEYMTDKNRSKDFCILNCRETLQWELLERLNKVHMNHPGDSINLALTWPANATGIDEHELYQRLLQTFLRLWLMFGIDTRLAQTLTDFQFDKIPELQMYPAFFQYEFSPREMRKRTPREIRNKLVRRSLHPLLFIGIGKPGSLFAPRPYTLGNGKGKVVCWKAASWSGWVIAPHPSAFALL</sequence>
<dbReference type="PANTHER" id="PTHR10039">
    <property type="entry name" value="AMELOGENIN"/>
    <property type="match status" value="1"/>
</dbReference>
<proteinExistence type="predicted"/>
<dbReference type="PANTHER" id="PTHR10039:SF17">
    <property type="entry name" value="FUNGAL STAND N-TERMINAL GOODBYE DOMAIN-CONTAINING PROTEIN-RELATED"/>
    <property type="match status" value="1"/>
</dbReference>
<dbReference type="Pfam" id="PF24883">
    <property type="entry name" value="NPHP3_N"/>
    <property type="match status" value="1"/>
</dbReference>
<comment type="caution">
    <text evidence="3">The sequence shown here is derived from an EMBL/GenBank/DDBJ whole genome shotgun (WGS) entry which is preliminary data.</text>
</comment>
<evidence type="ECO:0000313" key="3">
    <source>
        <dbReference type="EMBL" id="KAF5349968.1"/>
    </source>
</evidence>
<evidence type="ECO:0000313" key="4">
    <source>
        <dbReference type="Proteomes" id="UP000559027"/>
    </source>
</evidence>
<organism evidence="3 4">
    <name type="scientific">Leucocoprinus leucothites</name>
    <dbReference type="NCBI Taxonomy" id="201217"/>
    <lineage>
        <taxon>Eukaryota</taxon>
        <taxon>Fungi</taxon>
        <taxon>Dikarya</taxon>
        <taxon>Basidiomycota</taxon>
        <taxon>Agaricomycotina</taxon>
        <taxon>Agaricomycetes</taxon>
        <taxon>Agaricomycetidae</taxon>
        <taxon>Agaricales</taxon>
        <taxon>Agaricineae</taxon>
        <taxon>Agaricaceae</taxon>
        <taxon>Leucocoprinus</taxon>
    </lineage>
</organism>
<gene>
    <name evidence="3" type="ORF">D9756_009136</name>
</gene>
<reference evidence="3 4" key="1">
    <citation type="journal article" date="2020" name="ISME J.">
        <title>Uncovering the hidden diversity of litter-decomposition mechanisms in mushroom-forming fungi.</title>
        <authorList>
            <person name="Floudas D."/>
            <person name="Bentzer J."/>
            <person name="Ahren D."/>
            <person name="Johansson T."/>
            <person name="Persson P."/>
            <person name="Tunlid A."/>
        </authorList>
    </citation>
    <scope>NUCLEOTIDE SEQUENCE [LARGE SCALE GENOMIC DNA]</scope>
    <source>
        <strain evidence="3 4">CBS 146.42</strain>
    </source>
</reference>
<dbReference type="AlphaFoldDB" id="A0A8H5CYJ1"/>
<evidence type="ECO:0000259" key="2">
    <source>
        <dbReference type="Pfam" id="PF24883"/>
    </source>
</evidence>
<keyword evidence="4" id="KW-1185">Reference proteome</keyword>
<name>A0A8H5CYJ1_9AGAR</name>
<feature type="domain" description="Nephrocystin 3-like N-terminal" evidence="2">
    <location>
        <begin position="67"/>
        <end position="225"/>
    </location>
</feature>
<keyword evidence="1" id="KW-0677">Repeat</keyword>
<dbReference type="InterPro" id="IPR056884">
    <property type="entry name" value="NPHP3-like_N"/>
</dbReference>
<evidence type="ECO:0000256" key="1">
    <source>
        <dbReference type="ARBA" id="ARBA00022737"/>
    </source>
</evidence>
<dbReference type="OrthoDB" id="3228837at2759"/>
<dbReference type="SUPFAM" id="SSF52540">
    <property type="entry name" value="P-loop containing nucleoside triphosphate hydrolases"/>
    <property type="match status" value="1"/>
</dbReference>
<dbReference type="EMBL" id="JAACJO010000015">
    <property type="protein sequence ID" value="KAF5349968.1"/>
    <property type="molecule type" value="Genomic_DNA"/>
</dbReference>
<dbReference type="Gene3D" id="3.40.50.300">
    <property type="entry name" value="P-loop containing nucleotide triphosphate hydrolases"/>
    <property type="match status" value="1"/>
</dbReference>